<sequence length="120" mass="13418">MQTQTRPPSTGRSLEHPERDEIRLESVLHALSDPVRLRIFRSLADAEDELSCSVFELPVSKSTTTHHFRVLRESGVIRQIYRGTAKMSALRRDDLEALFPGLLDALLASAAHQADRLANG</sequence>
<accession>A0ABP3HAD2</accession>
<protein>
    <submittedName>
        <fullName evidence="5">Helix-turn-helix transcriptional regulator</fullName>
    </submittedName>
</protein>
<dbReference type="RefSeq" id="WP_301890986.1">
    <property type="nucleotide sequence ID" value="NZ_BAAABW010000026.1"/>
</dbReference>
<dbReference type="SUPFAM" id="SSF46785">
    <property type="entry name" value="Winged helix' DNA-binding domain"/>
    <property type="match status" value="1"/>
</dbReference>
<feature type="domain" description="HTH arsR-type" evidence="4">
    <location>
        <begin position="16"/>
        <end position="110"/>
    </location>
</feature>
<keyword evidence="2" id="KW-0238">DNA-binding</keyword>
<gene>
    <name evidence="5" type="ORF">GCM10010319_48210</name>
</gene>
<dbReference type="SMART" id="SM00418">
    <property type="entry name" value="HTH_ARSR"/>
    <property type="match status" value="1"/>
</dbReference>
<keyword evidence="6" id="KW-1185">Reference proteome</keyword>
<dbReference type="InterPro" id="IPR001845">
    <property type="entry name" value="HTH_ArsR_DNA-bd_dom"/>
</dbReference>
<dbReference type="PANTHER" id="PTHR33154:SF12">
    <property type="entry name" value="TRANSCRIPTIONAL REGULATORY PROTEIN"/>
    <property type="match status" value="1"/>
</dbReference>
<name>A0ABP3HAD2_9ACTN</name>
<comment type="caution">
    <text evidence="5">The sequence shown here is derived from an EMBL/GenBank/DDBJ whole genome shotgun (WGS) entry which is preliminary data.</text>
</comment>
<evidence type="ECO:0000313" key="6">
    <source>
        <dbReference type="Proteomes" id="UP001500063"/>
    </source>
</evidence>
<dbReference type="Pfam" id="PF12840">
    <property type="entry name" value="HTH_20"/>
    <property type="match status" value="1"/>
</dbReference>
<dbReference type="InterPro" id="IPR036390">
    <property type="entry name" value="WH_DNA-bd_sf"/>
</dbReference>
<dbReference type="Gene3D" id="1.10.10.10">
    <property type="entry name" value="Winged helix-like DNA-binding domain superfamily/Winged helix DNA-binding domain"/>
    <property type="match status" value="1"/>
</dbReference>
<dbReference type="InterPro" id="IPR036388">
    <property type="entry name" value="WH-like_DNA-bd_sf"/>
</dbReference>
<evidence type="ECO:0000313" key="5">
    <source>
        <dbReference type="EMBL" id="GAA0364699.1"/>
    </source>
</evidence>
<evidence type="ECO:0000256" key="1">
    <source>
        <dbReference type="ARBA" id="ARBA00023015"/>
    </source>
</evidence>
<dbReference type="PROSITE" id="PS50987">
    <property type="entry name" value="HTH_ARSR_2"/>
    <property type="match status" value="1"/>
</dbReference>
<dbReference type="EMBL" id="BAAABW010000026">
    <property type="protein sequence ID" value="GAA0364699.1"/>
    <property type="molecule type" value="Genomic_DNA"/>
</dbReference>
<dbReference type="InterPro" id="IPR051081">
    <property type="entry name" value="HTH_MetalResp_TranReg"/>
</dbReference>
<dbReference type="CDD" id="cd00090">
    <property type="entry name" value="HTH_ARSR"/>
    <property type="match status" value="1"/>
</dbReference>
<evidence type="ECO:0000259" key="4">
    <source>
        <dbReference type="PROSITE" id="PS50987"/>
    </source>
</evidence>
<organism evidence="5 6">
    <name type="scientific">Streptomyces blastmyceticus</name>
    <dbReference type="NCBI Taxonomy" id="68180"/>
    <lineage>
        <taxon>Bacteria</taxon>
        <taxon>Bacillati</taxon>
        <taxon>Actinomycetota</taxon>
        <taxon>Actinomycetes</taxon>
        <taxon>Kitasatosporales</taxon>
        <taxon>Streptomycetaceae</taxon>
        <taxon>Streptomyces</taxon>
    </lineage>
</organism>
<keyword evidence="1" id="KW-0805">Transcription regulation</keyword>
<reference evidence="6" key="1">
    <citation type="journal article" date="2019" name="Int. J. Syst. Evol. Microbiol.">
        <title>The Global Catalogue of Microorganisms (GCM) 10K type strain sequencing project: providing services to taxonomists for standard genome sequencing and annotation.</title>
        <authorList>
            <consortium name="The Broad Institute Genomics Platform"/>
            <consortium name="The Broad Institute Genome Sequencing Center for Infectious Disease"/>
            <person name="Wu L."/>
            <person name="Ma J."/>
        </authorList>
    </citation>
    <scope>NUCLEOTIDE SEQUENCE [LARGE SCALE GENOMIC DNA]</scope>
    <source>
        <strain evidence="6">JCM 4565</strain>
    </source>
</reference>
<keyword evidence="3" id="KW-0804">Transcription</keyword>
<dbReference type="InterPro" id="IPR011991">
    <property type="entry name" value="ArsR-like_HTH"/>
</dbReference>
<evidence type="ECO:0000256" key="2">
    <source>
        <dbReference type="ARBA" id="ARBA00023125"/>
    </source>
</evidence>
<dbReference type="PANTHER" id="PTHR33154">
    <property type="entry name" value="TRANSCRIPTIONAL REGULATOR, ARSR FAMILY"/>
    <property type="match status" value="1"/>
</dbReference>
<evidence type="ECO:0000256" key="3">
    <source>
        <dbReference type="ARBA" id="ARBA00023163"/>
    </source>
</evidence>
<dbReference type="Proteomes" id="UP001500063">
    <property type="component" value="Unassembled WGS sequence"/>
</dbReference>
<proteinExistence type="predicted"/>
<dbReference type="PRINTS" id="PR00778">
    <property type="entry name" value="HTHARSR"/>
</dbReference>